<protein>
    <recommendedName>
        <fullName evidence="12">Riboflavin biosynthesis protein RibD</fullName>
    </recommendedName>
    <domain>
        <recommendedName>
            <fullName evidence="12">Diaminohydroxyphosphoribosylaminopyrimidine deaminase</fullName>
            <shortName evidence="12">DRAP deaminase</shortName>
            <ecNumber evidence="12">3.5.4.26</ecNumber>
        </recommendedName>
        <alternativeName>
            <fullName evidence="12">Riboflavin-specific deaminase</fullName>
        </alternativeName>
    </domain>
    <domain>
        <recommendedName>
            <fullName evidence="12">5-amino-6-(5-phosphoribosylamino)uracil reductase</fullName>
            <ecNumber evidence="12">1.1.1.193</ecNumber>
        </recommendedName>
        <alternativeName>
            <fullName evidence="12">HTP reductase</fullName>
        </alternativeName>
    </domain>
</protein>
<dbReference type="SUPFAM" id="SSF53927">
    <property type="entry name" value="Cytidine deaminase-like"/>
    <property type="match status" value="1"/>
</dbReference>
<dbReference type="Gene3D" id="3.40.140.10">
    <property type="entry name" value="Cytidine Deaminase, domain 2"/>
    <property type="match status" value="1"/>
</dbReference>
<dbReference type="InterPro" id="IPR004794">
    <property type="entry name" value="Eubact_RibD"/>
</dbReference>
<evidence type="ECO:0000259" key="13">
    <source>
        <dbReference type="PROSITE" id="PS51747"/>
    </source>
</evidence>
<dbReference type="PANTHER" id="PTHR38011">
    <property type="entry name" value="DIHYDROFOLATE REDUCTASE FAMILY PROTEIN (AFU_ORTHOLOGUE AFUA_8G06820)"/>
    <property type="match status" value="1"/>
</dbReference>
<dbReference type="InterPro" id="IPR016192">
    <property type="entry name" value="APOBEC/CMP_deaminase_Zn-bd"/>
</dbReference>
<dbReference type="Pfam" id="PF00383">
    <property type="entry name" value="dCMP_cyt_deam_1"/>
    <property type="match status" value="1"/>
</dbReference>
<evidence type="ECO:0000256" key="5">
    <source>
        <dbReference type="ARBA" id="ARBA00007417"/>
    </source>
</evidence>
<dbReference type="EC" id="3.5.4.26" evidence="12"/>
<keyword evidence="9 12" id="KW-0521">NADP</keyword>
<comment type="catalytic activity">
    <reaction evidence="12">
        <text>5-amino-6-(5-phospho-D-ribitylamino)uracil + NADP(+) = 5-amino-6-(5-phospho-D-ribosylamino)uracil + NADPH + H(+)</text>
        <dbReference type="Rhea" id="RHEA:17845"/>
        <dbReference type="ChEBI" id="CHEBI:15378"/>
        <dbReference type="ChEBI" id="CHEBI:57783"/>
        <dbReference type="ChEBI" id="CHEBI:58349"/>
        <dbReference type="ChEBI" id="CHEBI:58421"/>
        <dbReference type="ChEBI" id="CHEBI:58453"/>
        <dbReference type="EC" id="1.1.1.193"/>
    </reaction>
</comment>
<dbReference type="InterPro" id="IPR002734">
    <property type="entry name" value="RibDG_C"/>
</dbReference>
<dbReference type="GO" id="GO:0008835">
    <property type="term" value="F:diaminohydroxyphosphoribosylaminopyrimidine deaminase activity"/>
    <property type="evidence" value="ECO:0007669"/>
    <property type="project" value="UniProtKB-EC"/>
</dbReference>
<dbReference type="EC" id="1.1.1.193" evidence="12"/>
<evidence type="ECO:0000256" key="6">
    <source>
        <dbReference type="ARBA" id="ARBA00022619"/>
    </source>
</evidence>
<dbReference type="InterPro" id="IPR024072">
    <property type="entry name" value="DHFR-like_dom_sf"/>
</dbReference>
<dbReference type="InterPro" id="IPR050765">
    <property type="entry name" value="Riboflavin_Biosynth_HTPR"/>
</dbReference>
<dbReference type="Proteomes" id="UP001241472">
    <property type="component" value="Unassembled WGS sequence"/>
</dbReference>
<keyword evidence="11" id="KW-0511">Multifunctional enzyme</keyword>
<dbReference type="NCBIfam" id="TIGR00326">
    <property type="entry name" value="eubact_ribD"/>
    <property type="match status" value="1"/>
</dbReference>
<evidence type="ECO:0000256" key="9">
    <source>
        <dbReference type="ARBA" id="ARBA00022857"/>
    </source>
</evidence>
<evidence type="ECO:0000256" key="7">
    <source>
        <dbReference type="ARBA" id="ARBA00022723"/>
    </source>
</evidence>
<name>A0ABT9PZ97_9HYPH</name>
<comment type="pathway">
    <text evidence="3 12">Cofactor biosynthesis; riboflavin biosynthesis; 5-amino-6-(D-ribitylamino)uracil from GTP: step 3/4.</text>
</comment>
<dbReference type="RefSeq" id="WP_306837486.1">
    <property type="nucleotide sequence ID" value="NZ_JAUSRF010000013.1"/>
</dbReference>
<dbReference type="EMBL" id="JAUSRF010000013">
    <property type="protein sequence ID" value="MDP9839034.1"/>
    <property type="molecule type" value="Genomic_DNA"/>
</dbReference>
<dbReference type="SUPFAM" id="SSF53597">
    <property type="entry name" value="Dihydrofolate reductase-like"/>
    <property type="match status" value="1"/>
</dbReference>
<evidence type="ECO:0000256" key="4">
    <source>
        <dbReference type="ARBA" id="ARBA00005259"/>
    </source>
</evidence>
<dbReference type="PROSITE" id="PS51747">
    <property type="entry name" value="CYT_DCMP_DEAMINASES_2"/>
    <property type="match status" value="1"/>
</dbReference>
<evidence type="ECO:0000256" key="3">
    <source>
        <dbReference type="ARBA" id="ARBA00004910"/>
    </source>
</evidence>
<comment type="caution">
    <text evidence="14">The sequence shown here is derived from an EMBL/GenBank/DDBJ whole genome shotgun (WGS) entry which is preliminary data.</text>
</comment>
<evidence type="ECO:0000313" key="15">
    <source>
        <dbReference type="Proteomes" id="UP001241472"/>
    </source>
</evidence>
<evidence type="ECO:0000256" key="1">
    <source>
        <dbReference type="ARBA" id="ARBA00002151"/>
    </source>
</evidence>
<gene>
    <name evidence="14" type="ORF">J2T09_003809</name>
</gene>
<evidence type="ECO:0000256" key="12">
    <source>
        <dbReference type="PIRNR" id="PIRNR006769"/>
    </source>
</evidence>
<dbReference type="PANTHER" id="PTHR38011:SF7">
    <property type="entry name" value="2,5-DIAMINO-6-RIBOSYLAMINO-4(3H)-PYRIMIDINONE 5'-PHOSPHATE REDUCTASE"/>
    <property type="match status" value="1"/>
</dbReference>
<evidence type="ECO:0000256" key="11">
    <source>
        <dbReference type="ARBA" id="ARBA00023268"/>
    </source>
</evidence>
<evidence type="ECO:0000256" key="2">
    <source>
        <dbReference type="ARBA" id="ARBA00004882"/>
    </source>
</evidence>
<dbReference type="PROSITE" id="PS00903">
    <property type="entry name" value="CYT_DCMP_DEAMINASES_1"/>
    <property type="match status" value="1"/>
</dbReference>
<keyword evidence="15" id="KW-1185">Reference proteome</keyword>
<accession>A0ABT9PZ97</accession>
<dbReference type="GO" id="GO:0008703">
    <property type="term" value="F:5-amino-6-(5-phosphoribosylamino)uracil reductase activity"/>
    <property type="evidence" value="ECO:0007669"/>
    <property type="project" value="UniProtKB-EC"/>
</dbReference>
<dbReference type="Gene3D" id="3.40.430.10">
    <property type="entry name" value="Dihydrofolate Reductase, subunit A"/>
    <property type="match status" value="1"/>
</dbReference>
<comment type="similarity">
    <text evidence="4 12">In the N-terminal section; belongs to the cytidine and deoxycytidylate deaminase family.</text>
</comment>
<comment type="similarity">
    <text evidence="5 12">In the C-terminal section; belongs to the HTP reductase family.</text>
</comment>
<comment type="catalytic activity">
    <reaction evidence="12">
        <text>2,5-diamino-6-hydroxy-4-(5-phosphoribosylamino)-pyrimidine + H2O + H(+) = 5-amino-6-(5-phospho-D-ribosylamino)uracil + NH4(+)</text>
        <dbReference type="Rhea" id="RHEA:21868"/>
        <dbReference type="ChEBI" id="CHEBI:15377"/>
        <dbReference type="ChEBI" id="CHEBI:15378"/>
        <dbReference type="ChEBI" id="CHEBI:28938"/>
        <dbReference type="ChEBI" id="CHEBI:58453"/>
        <dbReference type="ChEBI" id="CHEBI:58614"/>
        <dbReference type="EC" id="3.5.4.26"/>
    </reaction>
</comment>
<keyword evidence="10 12" id="KW-0560">Oxidoreductase</keyword>
<dbReference type="PIRSF" id="PIRSF006769">
    <property type="entry name" value="RibD"/>
    <property type="match status" value="1"/>
</dbReference>
<comment type="function">
    <text evidence="1 12">Converts 2,5-diamino-6-(ribosylamino)-4(3h)-pyrimidinone 5'-phosphate into 5-amino-6-(ribosylamino)-2,4(1h,3h)-pyrimidinedione 5'-phosphate.</text>
</comment>
<keyword evidence="12 14" id="KW-0378">Hydrolase</keyword>
<keyword evidence="6 12" id="KW-0686">Riboflavin biosynthesis</keyword>
<dbReference type="InterPro" id="IPR002125">
    <property type="entry name" value="CMP_dCMP_dom"/>
</dbReference>
<comment type="cofactor">
    <cofactor evidence="12">
        <name>Zn(2+)</name>
        <dbReference type="ChEBI" id="CHEBI:29105"/>
    </cofactor>
    <text evidence="12">Binds 1 zinc ion.</text>
</comment>
<dbReference type="Pfam" id="PF01872">
    <property type="entry name" value="RibD_C"/>
    <property type="match status" value="1"/>
</dbReference>
<evidence type="ECO:0000256" key="10">
    <source>
        <dbReference type="ARBA" id="ARBA00023002"/>
    </source>
</evidence>
<comment type="pathway">
    <text evidence="2 12">Cofactor biosynthesis; riboflavin biosynthesis; 5-amino-6-(D-ribitylamino)uracil from GTP: step 2/4.</text>
</comment>
<organism evidence="14 15">
    <name type="scientific">Neorhizobium huautlense</name>
    <dbReference type="NCBI Taxonomy" id="67774"/>
    <lineage>
        <taxon>Bacteria</taxon>
        <taxon>Pseudomonadati</taxon>
        <taxon>Pseudomonadota</taxon>
        <taxon>Alphaproteobacteria</taxon>
        <taxon>Hyphomicrobiales</taxon>
        <taxon>Rhizobiaceae</taxon>
        <taxon>Rhizobium/Agrobacterium group</taxon>
        <taxon>Neorhizobium</taxon>
    </lineage>
</organism>
<evidence type="ECO:0000256" key="8">
    <source>
        <dbReference type="ARBA" id="ARBA00022833"/>
    </source>
</evidence>
<proteinExistence type="inferred from homology"/>
<evidence type="ECO:0000313" key="14">
    <source>
        <dbReference type="EMBL" id="MDP9839034.1"/>
    </source>
</evidence>
<dbReference type="CDD" id="cd01284">
    <property type="entry name" value="Riboflavin_deaminase-reductase"/>
    <property type="match status" value="1"/>
</dbReference>
<dbReference type="InterPro" id="IPR016193">
    <property type="entry name" value="Cytidine_deaminase-like"/>
</dbReference>
<keyword evidence="7 12" id="KW-0479">Metal-binding</keyword>
<feature type="domain" description="CMP/dCMP-type deaminase" evidence="13">
    <location>
        <begin position="9"/>
        <end position="131"/>
    </location>
</feature>
<reference evidence="14 15" key="1">
    <citation type="submission" date="2023-07" db="EMBL/GenBank/DDBJ databases">
        <title>Sorghum-associated microbial communities from plants grown in Nebraska, USA.</title>
        <authorList>
            <person name="Schachtman D."/>
        </authorList>
    </citation>
    <scope>NUCLEOTIDE SEQUENCE [LARGE SCALE GENOMIC DNA]</scope>
    <source>
        <strain evidence="14 15">DS1307</strain>
    </source>
</reference>
<sequence length="380" mass="40287">MTPERSAPEDDRRFMGEAIRVSRTHTGLTDTNPSVGCVIVNGGEIVGSAVTAIGGRPHAETQAIAIAGDRTRGATAYVTLEPCAHWGRTPPCANALVDAGIARVVVAVTDPDPRVAGQGLKILSDAGITVETGLMEEEGRRALAGYLMRQTSSRPYVTLKLAVSADGMLGRRGEEIAITGAEVREEVHHLRAESDAILVGIGTVLSDDPELTVRITGLEDRSPVRIVLDRDGRFPLTSRLAQTSDIVPVIVANIRDMANETGHEPVHDASCRCGHHDHSEEAKARLTPINHLEVSNLGALLKTLATRGLSTLLVEGGATVASAFLAQDLVDRIVLYVSDTIVGEGGLESPLTPSDIPASFTFLGSATVGADRRYEYERSA</sequence>
<keyword evidence="8 12" id="KW-0862">Zinc</keyword>